<dbReference type="OrthoDB" id="1918363at2759"/>
<proteinExistence type="predicted"/>
<dbReference type="AlphaFoldDB" id="A0A6D2JSR3"/>
<accession>A0A6D2JSR3</accession>
<dbReference type="EMBL" id="CACVBM020001274">
    <property type="protein sequence ID" value="CAA7042843.1"/>
    <property type="molecule type" value="Genomic_DNA"/>
</dbReference>
<organism evidence="1 2">
    <name type="scientific">Microthlaspi erraticum</name>
    <dbReference type="NCBI Taxonomy" id="1685480"/>
    <lineage>
        <taxon>Eukaryota</taxon>
        <taxon>Viridiplantae</taxon>
        <taxon>Streptophyta</taxon>
        <taxon>Embryophyta</taxon>
        <taxon>Tracheophyta</taxon>
        <taxon>Spermatophyta</taxon>
        <taxon>Magnoliopsida</taxon>
        <taxon>eudicotyledons</taxon>
        <taxon>Gunneridae</taxon>
        <taxon>Pentapetalae</taxon>
        <taxon>rosids</taxon>
        <taxon>malvids</taxon>
        <taxon>Brassicales</taxon>
        <taxon>Brassicaceae</taxon>
        <taxon>Coluteocarpeae</taxon>
        <taxon>Microthlaspi</taxon>
    </lineage>
</organism>
<evidence type="ECO:0000313" key="2">
    <source>
        <dbReference type="Proteomes" id="UP000467841"/>
    </source>
</evidence>
<reference evidence="1" key="1">
    <citation type="submission" date="2020-01" db="EMBL/GenBank/DDBJ databases">
        <authorList>
            <person name="Mishra B."/>
        </authorList>
    </citation>
    <scope>NUCLEOTIDE SEQUENCE [LARGE SCALE GENOMIC DNA]</scope>
</reference>
<protein>
    <submittedName>
        <fullName evidence="1">Uncharacterized protein</fullName>
    </submittedName>
</protein>
<sequence>MPVVEIGTVILAEVLRRTLSGRPLLSSIRYFRRITWAPSEINEPIEVKITEWNTGGLLTRIEVMENMKNFTN</sequence>
<gene>
    <name evidence="1" type="ORF">MERR_LOCUS30078</name>
</gene>
<dbReference type="Proteomes" id="UP000467841">
    <property type="component" value="Unassembled WGS sequence"/>
</dbReference>
<evidence type="ECO:0000313" key="1">
    <source>
        <dbReference type="EMBL" id="CAA7042843.1"/>
    </source>
</evidence>
<keyword evidence="2" id="KW-1185">Reference proteome</keyword>
<comment type="caution">
    <text evidence="1">The sequence shown here is derived from an EMBL/GenBank/DDBJ whole genome shotgun (WGS) entry which is preliminary data.</text>
</comment>
<name>A0A6D2JSR3_9BRAS</name>